<name>A0A260ZB00_CAERE</name>
<reference evidence="4" key="1">
    <citation type="submission" date="2017-08" db="EMBL/GenBank/DDBJ databases">
        <authorList>
            <person name="Fierst J.L."/>
        </authorList>
    </citation>
    <scope>NUCLEOTIDE SEQUENCE [LARGE SCALE GENOMIC DNA]</scope>
    <source>
        <strain evidence="4">PX439</strain>
    </source>
</reference>
<dbReference type="AlphaFoldDB" id="A0A260ZB00"/>
<dbReference type="Proteomes" id="UP000483820">
    <property type="component" value="Chromosome X"/>
</dbReference>
<evidence type="ECO:0000313" key="4">
    <source>
        <dbReference type="Proteomes" id="UP000216624"/>
    </source>
</evidence>
<dbReference type="SUPFAM" id="SSF54236">
    <property type="entry name" value="Ubiquitin-like"/>
    <property type="match status" value="1"/>
</dbReference>
<sequence>MEDKKEKKYIKIIVELARNPEGDPVLAHYRITENVKMKRVKDDFAEKMNESVRLYRFLYYGSFVADDATAKTLKMEDGDWIEVFETLESG</sequence>
<dbReference type="PROSITE" id="PS50053">
    <property type="entry name" value="UBIQUITIN_2"/>
    <property type="match status" value="1"/>
</dbReference>
<gene>
    <name evidence="3" type="ORF">FL82_10388</name>
    <name evidence="2" type="ORF">GCK72_026193</name>
</gene>
<comment type="caution">
    <text evidence="3">The sequence shown here is derived from an EMBL/GenBank/DDBJ whole genome shotgun (WGS) entry which is preliminary data.</text>
</comment>
<evidence type="ECO:0000313" key="5">
    <source>
        <dbReference type="Proteomes" id="UP000483820"/>
    </source>
</evidence>
<dbReference type="Gene3D" id="3.10.20.90">
    <property type="entry name" value="Phosphatidylinositol 3-kinase Catalytic Subunit, Chain A, domain 1"/>
    <property type="match status" value="1"/>
</dbReference>
<dbReference type="CDD" id="cd01763">
    <property type="entry name" value="Ubl_SUMO_like"/>
    <property type="match status" value="1"/>
</dbReference>
<dbReference type="EMBL" id="WUAV01000006">
    <property type="protein sequence ID" value="KAF1749725.1"/>
    <property type="molecule type" value="Genomic_DNA"/>
</dbReference>
<evidence type="ECO:0000313" key="2">
    <source>
        <dbReference type="EMBL" id="KAF1749725.1"/>
    </source>
</evidence>
<organism evidence="3 4">
    <name type="scientific">Caenorhabditis remanei</name>
    <name type="common">Caenorhabditis vulgaris</name>
    <dbReference type="NCBI Taxonomy" id="31234"/>
    <lineage>
        <taxon>Eukaryota</taxon>
        <taxon>Metazoa</taxon>
        <taxon>Ecdysozoa</taxon>
        <taxon>Nematoda</taxon>
        <taxon>Chromadorea</taxon>
        <taxon>Rhabditida</taxon>
        <taxon>Rhabditina</taxon>
        <taxon>Rhabditomorpha</taxon>
        <taxon>Rhabditoidea</taxon>
        <taxon>Rhabditidae</taxon>
        <taxon>Peloderinae</taxon>
        <taxon>Caenorhabditis</taxon>
    </lineage>
</organism>
<evidence type="ECO:0000313" key="3">
    <source>
        <dbReference type="EMBL" id="OZF82848.1"/>
    </source>
</evidence>
<proteinExistence type="predicted"/>
<reference evidence="3" key="2">
    <citation type="submission" date="2017-08" db="EMBL/GenBank/DDBJ databases">
        <authorList>
            <person name="de Groot N.N."/>
        </authorList>
    </citation>
    <scope>NUCLEOTIDE SEQUENCE [LARGE SCALE GENOMIC DNA]</scope>
    <source>
        <strain evidence="3">PX439</strain>
    </source>
</reference>
<dbReference type="InterPro" id="IPR029071">
    <property type="entry name" value="Ubiquitin-like_domsf"/>
</dbReference>
<reference evidence="2 5" key="3">
    <citation type="submission" date="2019-12" db="EMBL/GenBank/DDBJ databases">
        <title>Chromosome-level assembly of the Caenorhabditis remanei genome.</title>
        <authorList>
            <person name="Teterina A.A."/>
            <person name="Willis J.H."/>
            <person name="Phillips P.C."/>
        </authorList>
    </citation>
    <scope>NUCLEOTIDE SEQUENCE [LARGE SCALE GENOMIC DNA]</scope>
    <source>
        <strain evidence="2 5">PX506</strain>
        <tissue evidence="2">Whole organism</tissue>
    </source>
</reference>
<dbReference type="EMBL" id="NMWX01000196">
    <property type="protein sequence ID" value="OZF82848.1"/>
    <property type="molecule type" value="Genomic_DNA"/>
</dbReference>
<dbReference type="Pfam" id="PF11976">
    <property type="entry name" value="Rad60-SLD"/>
    <property type="match status" value="1"/>
</dbReference>
<feature type="domain" description="Ubiquitin-like" evidence="1">
    <location>
        <begin position="10"/>
        <end position="90"/>
    </location>
</feature>
<feature type="non-terminal residue" evidence="3">
    <location>
        <position position="1"/>
    </location>
</feature>
<dbReference type="Proteomes" id="UP000216624">
    <property type="component" value="Unassembled WGS sequence"/>
</dbReference>
<dbReference type="InterPro" id="IPR022617">
    <property type="entry name" value="Rad60/SUMO-like_dom"/>
</dbReference>
<dbReference type="InterPro" id="IPR000626">
    <property type="entry name" value="Ubiquitin-like_dom"/>
</dbReference>
<accession>A0A260ZB00</accession>
<protein>
    <recommendedName>
        <fullName evidence="1">Ubiquitin-like domain-containing protein</fullName>
    </recommendedName>
</protein>
<evidence type="ECO:0000259" key="1">
    <source>
        <dbReference type="PROSITE" id="PS50053"/>
    </source>
</evidence>
<keyword evidence="4" id="KW-1185">Reference proteome</keyword>